<name>A0A3R9ZBL3_9RICK</name>
<sequence length="127" mass="12907">MLLNLKKFLIIFLVVFSVSSFHSISSFAVETTPGATPSKGKDSKDAGQGIADVLCNVIAVAKGATGKTIATLVIISMAIGLFLGKIKWGVAIAVAVGMGILFGADNVVQFVSGGSGDICTNTDGKVS</sequence>
<keyword evidence="3" id="KW-1185">Reference proteome</keyword>
<feature type="signal peptide" evidence="1">
    <location>
        <begin position="1"/>
        <end position="28"/>
    </location>
</feature>
<dbReference type="Pfam" id="PF04956">
    <property type="entry name" value="TrbC"/>
    <property type="match status" value="1"/>
</dbReference>
<dbReference type="AlphaFoldDB" id="A0A3R9ZBL3"/>
<comment type="caution">
    <text evidence="2">The sequence shown here is derived from an EMBL/GenBank/DDBJ whole genome shotgun (WGS) entry which is preliminary data.</text>
</comment>
<dbReference type="EMBL" id="RXFM01000015">
    <property type="protein sequence ID" value="RST70242.1"/>
    <property type="molecule type" value="Genomic_DNA"/>
</dbReference>
<dbReference type="Proteomes" id="UP000279470">
    <property type="component" value="Unassembled WGS sequence"/>
</dbReference>
<organism evidence="2 3">
    <name type="scientific">Candidatus Aquarickettsia rohweri</name>
    <dbReference type="NCBI Taxonomy" id="2602574"/>
    <lineage>
        <taxon>Bacteria</taxon>
        <taxon>Pseudomonadati</taxon>
        <taxon>Pseudomonadota</taxon>
        <taxon>Alphaproteobacteria</taxon>
        <taxon>Rickettsiales</taxon>
        <taxon>Candidatus Midichloriaceae</taxon>
        <taxon>Candidatus Aquarickettsia</taxon>
    </lineage>
</organism>
<gene>
    <name evidence="2" type="ORF">EIC27_01730</name>
</gene>
<evidence type="ECO:0008006" key="4">
    <source>
        <dbReference type="Google" id="ProtNLM"/>
    </source>
</evidence>
<dbReference type="OrthoDB" id="7166372at2"/>
<accession>A0A3R9ZBL3</accession>
<dbReference type="InterPro" id="IPR007039">
    <property type="entry name" value="TrbC/VirB2"/>
</dbReference>
<protein>
    <recommendedName>
        <fullName evidence="4">Type IV secretion system protein VirB2</fullName>
    </recommendedName>
</protein>
<evidence type="ECO:0000256" key="1">
    <source>
        <dbReference type="SAM" id="SignalP"/>
    </source>
</evidence>
<feature type="chain" id="PRO_5018705516" description="Type IV secretion system protein VirB2" evidence="1">
    <location>
        <begin position="29"/>
        <end position="127"/>
    </location>
</feature>
<reference evidence="3" key="1">
    <citation type="submission" date="2018-11" db="EMBL/GenBank/DDBJ databases">
        <title>Phylogenetic, genomic, and biogeographic characterization of a novel and ubiquitous marine invertebrate-associated Rickettsiales parasite, Candidatus Marinoinvertebrata rohwerii, gen. nov., sp. nov.</title>
        <authorList>
            <person name="Klinges J.G."/>
            <person name="Rosales S.M."/>
            <person name="Mcminds R."/>
            <person name="Shaver E.C."/>
            <person name="Shantz A."/>
            <person name="Peters E.C."/>
            <person name="Burkepile D.E."/>
            <person name="Silliman B.R."/>
            <person name="Vega Thurber R.L."/>
        </authorList>
    </citation>
    <scope>NUCLEOTIDE SEQUENCE [LARGE SCALE GENOMIC DNA]</scope>
    <source>
        <strain evidence="3">a_cerv_44</strain>
    </source>
</reference>
<dbReference type="RefSeq" id="WP_126044440.1">
    <property type="nucleotide sequence ID" value="NZ_RXFM01000015.1"/>
</dbReference>
<proteinExistence type="predicted"/>
<evidence type="ECO:0000313" key="2">
    <source>
        <dbReference type="EMBL" id="RST70242.1"/>
    </source>
</evidence>
<evidence type="ECO:0000313" key="3">
    <source>
        <dbReference type="Proteomes" id="UP000279470"/>
    </source>
</evidence>
<keyword evidence="1" id="KW-0732">Signal</keyword>